<evidence type="ECO:0000256" key="1">
    <source>
        <dbReference type="SAM" id="MobiDB-lite"/>
    </source>
</evidence>
<dbReference type="RefSeq" id="XP_052132550.1">
    <property type="nucleotide sequence ID" value="XM_052276590.1"/>
</dbReference>
<dbReference type="Proteomes" id="UP000504606">
    <property type="component" value="Unplaced"/>
</dbReference>
<feature type="compositionally biased region" description="Basic and acidic residues" evidence="1">
    <location>
        <begin position="579"/>
        <end position="590"/>
    </location>
</feature>
<dbReference type="GO" id="GO:0016853">
    <property type="term" value="F:isomerase activity"/>
    <property type="evidence" value="ECO:0007669"/>
    <property type="project" value="InterPro"/>
</dbReference>
<evidence type="ECO:0000313" key="3">
    <source>
        <dbReference type="RefSeq" id="XP_052132550.1"/>
    </source>
</evidence>
<keyword evidence="2" id="KW-1185">Reference proteome</keyword>
<sequence>MQLKGISPLLTPEVLAGLAHLQVGQLVAVVGEGFPRLPRRLWGQSPWPMNFPQEVIVDDVGVRGILDGLLEHVPVDAFYWSSDHDREVPGYLSQVRWQVRSSSGRVEAVPDNGVPSDQLLEMARTSELLVRTCEARCNSPIVLRVGTVPGPKDTRRAQRRGRAPARSKKDSKKVTRMASPTSSSTEVDERTSVFQVDEGGADEVDATAVGKKRGVIVQETDAEKGKTTEVGVQTTPRLARRVNLSLSIAPPPTAELTPSATNTSEPSTPTNSPISSPTWHEYFTPQGVVDTDPLLHVEVKAGDSAQSDSLPAPMLQQSADEPASTGEVECTPLPDSPPRTVRATPEIKTEGAHAMHRPTEDECQIVFGSGGEAGGEPSSSKAVFARGKTPQLPSTPPPPTPPSTPFWLGANEELLQLQSVAIVQAAARQLRGESSPPPDTQTPSGPFQEAPVPPSPANEAALHSAHEATVLATPVQESPHLLSEHNELHLHPNAQGIPASHKIEASKQPGNAISLPRYNLAQGSPTVRSLPTRSTPRPQPRHWPLVPVLKKPDAPPAKTNKRVSFDENLVKELAPTEQEWPKDAAPRVDDPETTEQEEQPLVRITCWAARNQDSGCPQNNPRKESDAAKKKTEAIEHPQSQPPAQRLRKPWVRSSRPGLQLAVPDIIPINTIASVVPRTRTRKLSDGYRTPFRSVPLCLPSPALDM</sequence>
<feature type="compositionally biased region" description="Polar residues" evidence="1">
    <location>
        <begin position="521"/>
        <end position="536"/>
    </location>
</feature>
<feature type="compositionally biased region" description="Polar residues" evidence="1">
    <location>
        <begin position="611"/>
        <end position="620"/>
    </location>
</feature>
<dbReference type="GO" id="GO:0048029">
    <property type="term" value="F:monosaccharide binding"/>
    <property type="evidence" value="ECO:0007669"/>
    <property type="project" value="InterPro"/>
</dbReference>
<name>A0A9C6XBK6_FRAOC</name>
<reference evidence="3" key="2">
    <citation type="submission" date="2025-08" db="UniProtKB">
        <authorList>
            <consortium name="RefSeq"/>
        </authorList>
    </citation>
    <scope>IDENTIFICATION</scope>
    <source>
        <tissue evidence="3">Whole organism</tissue>
    </source>
</reference>
<dbReference type="InterPro" id="IPR023750">
    <property type="entry name" value="RbsD-like_sf"/>
</dbReference>
<dbReference type="GO" id="GO:0005996">
    <property type="term" value="P:monosaccharide metabolic process"/>
    <property type="evidence" value="ECO:0007669"/>
    <property type="project" value="InterPro"/>
</dbReference>
<dbReference type="KEGG" id="foc:113204303"/>
<gene>
    <name evidence="3" type="primary">LOC113204303</name>
</gene>
<feature type="compositionally biased region" description="Pro residues" evidence="1">
    <location>
        <begin position="393"/>
        <end position="404"/>
    </location>
</feature>
<feature type="compositionally biased region" description="Polar residues" evidence="1">
    <location>
        <begin position="304"/>
        <end position="319"/>
    </location>
</feature>
<dbReference type="AlphaFoldDB" id="A0A9C6XBK6"/>
<reference evidence="3" key="1">
    <citation type="journal article" date="2018" name="Proc. Natl. Acad. Sci. U.S.A.">
        <title>Phylogenomics and the evolution of hemipteroid insects.</title>
        <authorList>
            <person name="Johnson K.P."/>
            <person name="Dietrich C.H."/>
            <person name="Friedrich F."/>
            <person name="Beutel R.G."/>
            <person name="Wipfler B."/>
            <person name="Peters R.S."/>
            <person name="Allen J.M."/>
            <person name="Petersen M."/>
            <person name="Donath A."/>
            <person name="Walden K.K."/>
            <person name="Kozlov A.M."/>
            <person name="Podsiadlowski L."/>
            <person name="Mayer C."/>
            <person name="Meusemann K."/>
            <person name="Vasilikopoulos A."/>
            <person name="Waterhouse R.M."/>
            <person name="Cameron S.L."/>
            <person name="Weirauch C."/>
            <person name="Swanson D.R."/>
            <person name="Percy D.M."/>
            <person name="Hardy N.B."/>
            <person name="Terry I."/>
            <person name="Liu S."/>
            <person name="Zhou X."/>
            <person name="Misof B."/>
            <person name="Robertson H.M."/>
            <person name="Yoshizawa K."/>
        </authorList>
    </citation>
    <scope>NUCLEOTIDE SEQUENCE</scope>
    <source>
        <tissue evidence="3">Whole organism</tissue>
    </source>
</reference>
<feature type="compositionally biased region" description="Basic and acidic residues" evidence="1">
    <location>
        <begin position="621"/>
        <end position="636"/>
    </location>
</feature>
<evidence type="ECO:0000313" key="2">
    <source>
        <dbReference type="Proteomes" id="UP000504606"/>
    </source>
</evidence>
<feature type="region of interest" description="Disordered" evidence="1">
    <location>
        <begin position="303"/>
        <end position="342"/>
    </location>
</feature>
<feature type="region of interest" description="Disordered" evidence="1">
    <location>
        <begin position="429"/>
        <end position="599"/>
    </location>
</feature>
<feature type="region of interest" description="Disordered" evidence="1">
    <location>
        <begin position="147"/>
        <end position="191"/>
    </location>
</feature>
<feature type="region of interest" description="Disordered" evidence="1">
    <location>
        <begin position="249"/>
        <end position="279"/>
    </location>
</feature>
<protein>
    <submittedName>
        <fullName evidence="3">Fibrous sheath CABYR-binding protein-like</fullName>
    </submittedName>
</protein>
<feature type="compositionally biased region" description="Low complexity" evidence="1">
    <location>
        <begin position="257"/>
        <end position="278"/>
    </location>
</feature>
<accession>A0A9C6XBK6</accession>
<organism evidence="2 3">
    <name type="scientific">Frankliniella occidentalis</name>
    <name type="common">Western flower thrips</name>
    <name type="synonym">Euthrips occidentalis</name>
    <dbReference type="NCBI Taxonomy" id="133901"/>
    <lineage>
        <taxon>Eukaryota</taxon>
        <taxon>Metazoa</taxon>
        <taxon>Ecdysozoa</taxon>
        <taxon>Arthropoda</taxon>
        <taxon>Hexapoda</taxon>
        <taxon>Insecta</taxon>
        <taxon>Pterygota</taxon>
        <taxon>Neoptera</taxon>
        <taxon>Paraneoptera</taxon>
        <taxon>Thysanoptera</taxon>
        <taxon>Terebrantia</taxon>
        <taxon>Thripoidea</taxon>
        <taxon>Thripidae</taxon>
        <taxon>Frankliniella</taxon>
    </lineage>
</organism>
<feature type="compositionally biased region" description="Basic residues" evidence="1">
    <location>
        <begin position="157"/>
        <end position="175"/>
    </location>
</feature>
<feature type="region of interest" description="Disordered" evidence="1">
    <location>
        <begin position="611"/>
        <end position="652"/>
    </location>
</feature>
<feature type="region of interest" description="Disordered" evidence="1">
    <location>
        <begin position="365"/>
        <end position="407"/>
    </location>
</feature>
<dbReference type="SUPFAM" id="SSF102546">
    <property type="entry name" value="RbsD-like"/>
    <property type="match status" value="1"/>
</dbReference>
<dbReference type="OrthoDB" id="10011710at2759"/>
<dbReference type="GeneID" id="113204303"/>
<proteinExistence type="predicted"/>